<feature type="transmembrane region" description="Helical" evidence="7">
    <location>
        <begin position="481"/>
        <end position="506"/>
    </location>
</feature>
<reference evidence="8" key="1">
    <citation type="journal article" date="2019" name="Beilstein J. Org. Chem.">
        <title>Nanangenines: drimane sesquiterpenoids as the dominant metabolite cohort of a novel Australian fungus, Aspergillus nanangensis.</title>
        <authorList>
            <person name="Lacey H.J."/>
            <person name="Gilchrist C.L.M."/>
            <person name="Crombie A."/>
            <person name="Kalaitzis J.A."/>
            <person name="Vuong D."/>
            <person name="Rutledge P.J."/>
            <person name="Turner P."/>
            <person name="Pitt J.I."/>
            <person name="Lacey E."/>
            <person name="Chooi Y.H."/>
            <person name="Piggott A.M."/>
        </authorList>
    </citation>
    <scope>NUCLEOTIDE SEQUENCE</scope>
    <source>
        <strain evidence="8">MST-FP2251</strain>
    </source>
</reference>
<keyword evidence="5 7" id="KW-0472">Membrane</keyword>
<proteinExistence type="inferred from homology"/>
<feature type="transmembrane region" description="Helical" evidence="7">
    <location>
        <begin position="165"/>
        <end position="186"/>
    </location>
</feature>
<feature type="transmembrane region" description="Helical" evidence="7">
    <location>
        <begin position="448"/>
        <end position="469"/>
    </location>
</feature>
<keyword evidence="9" id="KW-1185">Reference proteome</keyword>
<evidence type="ECO:0000256" key="5">
    <source>
        <dbReference type="ARBA" id="ARBA00023136"/>
    </source>
</evidence>
<feature type="transmembrane region" description="Helical" evidence="7">
    <location>
        <begin position="52"/>
        <end position="72"/>
    </location>
</feature>
<evidence type="ECO:0000256" key="6">
    <source>
        <dbReference type="SAM" id="MobiDB-lite"/>
    </source>
</evidence>
<reference evidence="8" key="2">
    <citation type="submission" date="2020-02" db="EMBL/GenBank/DDBJ databases">
        <authorList>
            <person name="Gilchrist C.L.M."/>
            <person name="Chooi Y.-H."/>
        </authorList>
    </citation>
    <scope>NUCLEOTIDE SEQUENCE</scope>
    <source>
        <strain evidence="8">MST-FP2251</strain>
    </source>
</reference>
<evidence type="ECO:0000256" key="1">
    <source>
        <dbReference type="ARBA" id="ARBA00004141"/>
    </source>
</evidence>
<gene>
    <name evidence="8" type="ORF">FE257_005430</name>
</gene>
<organism evidence="8 9">
    <name type="scientific">Aspergillus nanangensis</name>
    <dbReference type="NCBI Taxonomy" id="2582783"/>
    <lineage>
        <taxon>Eukaryota</taxon>
        <taxon>Fungi</taxon>
        <taxon>Dikarya</taxon>
        <taxon>Ascomycota</taxon>
        <taxon>Pezizomycotina</taxon>
        <taxon>Eurotiomycetes</taxon>
        <taxon>Eurotiomycetidae</taxon>
        <taxon>Eurotiales</taxon>
        <taxon>Aspergillaceae</taxon>
        <taxon>Aspergillus</taxon>
        <taxon>Aspergillus subgen. Circumdati</taxon>
    </lineage>
</organism>
<name>A0AAD4CQI2_ASPNN</name>
<dbReference type="Pfam" id="PF00474">
    <property type="entry name" value="SSF"/>
    <property type="match status" value="1"/>
</dbReference>
<sequence length="810" mass="88559">MGDTVPPPLTQGVGYGVVVGLGVAFALGMVWTTKRLKKSFGEDDKSTETFMVANRSIGTGLTASAVISSWTYTSALLGSVYLTYWYGIALPIWWANGQSVMICFFAVLAIQAKLKCPNAHTLLEIIKVRYGTTAHVLWVFLCLVNNLFGFASMLVGAAASVSALTGVHIIASTYLLPLGVVVYTYFGGLRATFLTDYIHTFIIMIILVWFTIQVIMVDEIGSIGGLYDAIMRLPASQVVEGNHKGSYLTMTSEESVVFGIIHIVTNFGIGFAADVAAAVPGYILGGNAYFSIPWAFGTIVGLAALVLENTPGFPTYPRRMTHTEVANGLVLPYVSQAVAGKGGAAAILLILFMACTSVSSAQLIAVSSILSFDVYKPYFNPKATDKQLIKWSHYGVIGFSLIASSFATALHQGGVDLNWLFYMLGIVICPGTFPTCFSLLWDRQTKAAAIISPIVGMISGFVVWFGLAYRYSGTITIASLGGSYPCMFACVTSMFVPLPLSIAISYMQPSRFDFKKFRQIELVNGSTDIQMHGDEVYFTPERVKYMKRMSIIAAIWAAATFAGHVLLWPLPMYGARTVFSRSPPDIDSEGQTPVHGPSFRRQKRQASVYDAVAGRLNAHGFLPSAPYASKYRDTTSSSFRPVRPEEVLFRRQNAPVRYEESDFYFAHETLPSDRPLPSSDLLESVHAYSADFYDNATQDHGHDDYRSMDETALIAMGILIEEMAAESLGETGDLVLVEGEPISFEDNQLSSQTARTFGRKRANTGQSHILPSSGDDLSSVVKRTKRSKKRRLAHQQIPTTDIDTEVDDRS</sequence>
<feature type="transmembrane region" description="Helical" evidence="7">
    <location>
        <begin position="551"/>
        <end position="570"/>
    </location>
</feature>
<dbReference type="CDD" id="cd11476">
    <property type="entry name" value="SLC5sbd_DUR3"/>
    <property type="match status" value="1"/>
</dbReference>
<keyword evidence="4 7" id="KW-1133">Transmembrane helix</keyword>
<dbReference type="InterPro" id="IPR001734">
    <property type="entry name" value="Na/solute_symporter"/>
</dbReference>
<accession>A0AAD4CQI2</accession>
<feature type="transmembrane region" description="Helical" evidence="7">
    <location>
        <begin position="419"/>
        <end position="441"/>
    </location>
</feature>
<keyword evidence="3 7" id="KW-0812">Transmembrane</keyword>
<feature type="compositionally biased region" description="Basic residues" evidence="6">
    <location>
        <begin position="782"/>
        <end position="793"/>
    </location>
</feature>
<dbReference type="EMBL" id="VCAU01000023">
    <property type="protein sequence ID" value="KAF9890854.1"/>
    <property type="molecule type" value="Genomic_DNA"/>
</dbReference>
<feature type="transmembrane region" description="Helical" evidence="7">
    <location>
        <begin position="391"/>
        <end position="413"/>
    </location>
</feature>
<comment type="similarity">
    <text evidence="2">Belongs to the sodium:solute symporter (SSF) (TC 2.A.21) family.</text>
</comment>
<dbReference type="PROSITE" id="PS50283">
    <property type="entry name" value="NA_SOLUT_SYMP_3"/>
    <property type="match status" value="1"/>
</dbReference>
<dbReference type="Proteomes" id="UP001194746">
    <property type="component" value="Unassembled WGS sequence"/>
</dbReference>
<feature type="transmembrane region" description="Helical" evidence="7">
    <location>
        <begin position="344"/>
        <end position="370"/>
    </location>
</feature>
<comment type="caution">
    <text evidence="8">The sequence shown here is derived from an EMBL/GenBank/DDBJ whole genome shotgun (WGS) entry which is preliminary data.</text>
</comment>
<evidence type="ECO:0000256" key="4">
    <source>
        <dbReference type="ARBA" id="ARBA00022989"/>
    </source>
</evidence>
<comment type="subcellular location">
    <subcellularLocation>
        <location evidence="1">Membrane</location>
        <topology evidence="1">Multi-pass membrane protein</topology>
    </subcellularLocation>
</comment>
<dbReference type="GO" id="GO:0015204">
    <property type="term" value="F:urea transmembrane transporter activity"/>
    <property type="evidence" value="ECO:0007669"/>
    <property type="project" value="InterPro"/>
</dbReference>
<dbReference type="PANTHER" id="PTHR46154:SF1">
    <property type="entry name" value="ACTIVE TRANSPORTER, PUTATIVE (AFU_ORTHOLOGUE AFUA_1G17570)-RELATED"/>
    <property type="match status" value="1"/>
</dbReference>
<dbReference type="Gene3D" id="1.20.1730.10">
    <property type="entry name" value="Sodium/glucose cotransporter"/>
    <property type="match status" value="1"/>
</dbReference>
<evidence type="ECO:0000256" key="7">
    <source>
        <dbReference type="SAM" id="Phobius"/>
    </source>
</evidence>
<feature type="transmembrane region" description="Helical" evidence="7">
    <location>
        <begin position="256"/>
        <end position="276"/>
    </location>
</feature>
<dbReference type="InterPro" id="IPR038377">
    <property type="entry name" value="Na/Glc_symporter_sf"/>
</dbReference>
<feature type="transmembrane region" description="Helical" evidence="7">
    <location>
        <begin position="84"/>
        <end position="110"/>
    </location>
</feature>
<feature type="transmembrane region" description="Helical" evidence="7">
    <location>
        <begin position="198"/>
        <end position="217"/>
    </location>
</feature>
<evidence type="ECO:0000256" key="3">
    <source>
        <dbReference type="ARBA" id="ARBA00022692"/>
    </source>
</evidence>
<dbReference type="InterPro" id="IPR031155">
    <property type="entry name" value="DUR"/>
</dbReference>
<dbReference type="GO" id="GO:0005886">
    <property type="term" value="C:plasma membrane"/>
    <property type="evidence" value="ECO:0007669"/>
    <property type="project" value="TreeGrafter"/>
</dbReference>
<evidence type="ECO:0000313" key="8">
    <source>
        <dbReference type="EMBL" id="KAF9890854.1"/>
    </source>
</evidence>
<feature type="transmembrane region" description="Helical" evidence="7">
    <location>
        <begin position="136"/>
        <end position="159"/>
    </location>
</feature>
<evidence type="ECO:0000313" key="9">
    <source>
        <dbReference type="Proteomes" id="UP001194746"/>
    </source>
</evidence>
<dbReference type="AlphaFoldDB" id="A0AAD4CQI2"/>
<feature type="region of interest" description="Disordered" evidence="6">
    <location>
        <begin position="761"/>
        <end position="810"/>
    </location>
</feature>
<feature type="transmembrane region" description="Helical" evidence="7">
    <location>
        <begin position="288"/>
        <end position="307"/>
    </location>
</feature>
<evidence type="ECO:0008006" key="10">
    <source>
        <dbReference type="Google" id="ProtNLM"/>
    </source>
</evidence>
<feature type="transmembrane region" description="Helical" evidence="7">
    <location>
        <begin position="12"/>
        <end position="31"/>
    </location>
</feature>
<protein>
    <recommendedName>
        <fullName evidence="10">Sodium/solute symporter</fullName>
    </recommendedName>
</protein>
<dbReference type="PANTHER" id="PTHR46154">
    <property type="match status" value="1"/>
</dbReference>
<evidence type="ECO:0000256" key="2">
    <source>
        <dbReference type="ARBA" id="ARBA00006434"/>
    </source>
</evidence>